<feature type="domain" description="SKP1 component POZ" evidence="6">
    <location>
        <begin position="25"/>
        <end position="87"/>
    </location>
</feature>
<dbReference type="InterPro" id="IPR011333">
    <property type="entry name" value="SKP1/BTB/POZ_sf"/>
</dbReference>
<gene>
    <name evidence="7" type="ORF">LDAN0321_LOCUS3631</name>
</gene>
<evidence type="ECO:0000256" key="4">
    <source>
        <dbReference type="SAM" id="MobiDB-lite"/>
    </source>
</evidence>
<dbReference type="SUPFAM" id="SSF54695">
    <property type="entry name" value="POZ domain"/>
    <property type="match status" value="1"/>
</dbReference>
<dbReference type="InterPro" id="IPR036296">
    <property type="entry name" value="SKP1-like_dim_sf"/>
</dbReference>
<dbReference type="UniPathway" id="UPA00143"/>
<dbReference type="PIRSF" id="PIRSF028729">
    <property type="entry name" value="E3_ubiquit_lig_SCF_Skp"/>
    <property type="match status" value="1"/>
</dbReference>
<name>A0A7S2K0C5_9STRA</name>
<comment type="pathway">
    <text evidence="3">Protein modification; protein ubiquitination.</text>
</comment>
<dbReference type="GO" id="GO:0006511">
    <property type="term" value="P:ubiquitin-dependent protein catabolic process"/>
    <property type="evidence" value="ECO:0007669"/>
    <property type="project" value="InterPro"/>
</dbReference>
<dbReference type="Pfam" id="PF03931">
    <property type="entry name" value="Skp1_POZ"/>
    <property type="match status" value="1"/>
</dbReference>
<dbReference type="EMBL" id="HBGY01005911">
    <property type="protein sequence ID" value="CAD9562675.1"/>
    <property type="molecule type" value="Transcribed_RNA"/>
</dbReference>
<protein>
    <recommendedName>
        <fullName evidence="8">Skp1-related protein</fullName>
    </recommendedName>
</protein>
<evidence type="ECO:0000259" key="5">
    <source>
        <dbReference type="Pfam" id="PF01466"/>
    </source>
</evidence>
<dbReference type="InterPro" id="IPR001232">
    <property type="entry name" value="SKP1-like"/>
</dbReference>
<dbReference type="Gene3D" id="3.30.710.10">
    <property type="entry name" value="Potassium Channel Kv1.1, Chain A"/>
    <property type="match status" value="1"/>
</dbReference>
<evidence type="ECO:0000259" key="6">
    <source>
        <dbReference type="Pfam" id="PF03931"/>
    </source>
</evidence>
<dbReference type="SUPFAM" id="SSF81382">
    <property type="entry name" value="Skp1 dimerisation domain-like"/>
    <property type="match status" value="1"/>
</dbReference>
<keyword evidence="2 3" id="KW-0833">Ubl conjugation pathway</keyword>
<dbReference type="InterPro" id="IPR016897">
    <property type="entry name" value="SKP1"/>
</dbReference>
<dbReference type="GO" id="GO:0016567">
    <property type="term" value="P:protein ubiquitination"/>
    <property type="evidence" value="ECO:0007669"/>
    <property type="project" value="UniProtKB-UniPathway"/>
</dbReference>
<comment type="similarity">
    <text evidence="1 3">Belongs to the SKP1 family.</text>
</comment>
<dbReference type="InterPro" id="IPR016072">
    <property type="entry name" value="Skp1_comp_dimer"/>
</dbReference>
<dbReference type="InterPro" id="IPR016073">
    <property type="entry name" value="Skp1_comp_POZ"/>
</dbReference>
<reference evidence="7" key="1">
    <citation type="submission" date="2021-01" db="EMBL/GenBank/DDBJ databases">
        <authorList>
            <person name="Corre E."/>
            <person name="Pelletier E."/>
            <person name="Niang G."/>
            <person name="Scheremetjew M."/>
            <person name="Finn R."/>
            <person name="Kale V."/>
            <person name="Holt S."/>
            <person name="Cochrane G."/>
            <person name="Meng A."/>
            <person name="Brown T."/>
            <person name="Cohen L."/>
        </authorList>
    </citation>
    <scope>NUCLEOTIDE SEQUENCE</scope>
    <source>
        <strain evidence="7">B650</strain>
    </source>
</reference>
<evidence type="ECO:0000256" key="1">
    <source>
        <dbReference type="ARBA" id="ARBA00009993"/>
    </source>
</evidence>
<dbReference type="Pfam" id="PF01466">
    <property type="entry name" value="Skp1"/>
    <property type="match status" value="1"/>
</dbReference>
<dbReference type="PANTHER" id="PTHR11165">
    <property type="entry name" value="SKP1"/>
    <property type="match status" value="1"/>
</dbReference>
<dbReference type="AlphaFoldDB" id="A0A7S2K0C5"/>
<organism evidence="7">
    <name type="scientific">Leptocylindrus danicus</name>
    <dbReference type="NCBI Taxonomy" id="163516"/>
    <lineage>
        <taxon>Eukaryota</taxon>
        <taxon>Sar</taxon>
        <taxon>Stramenopiles</taxon>
        <taxon>Ochrophyta</taxon>
        <taxon>Bacillariophyta</taxon>
        <taxon>Coscinodiscophyceae</taxon>
        <taxon>Chaetocerotophycidae</taxon>
        <taxon>Leptocylindrales</taxon>
        <taxon>Leptocylindraceae</taxon>
        <taxon>Leptocylindrus</taxon>
    </lineage>
</organism>
<evidence type="ECO:0000256" key="3">
    <source>
        <dbReference type="PIRNR" id="PIRNR028729"/>
    </source>
</evidence>
<sequence>MDEVSSPTNADRNIKMADDDDANQKIILISEDGCRFTTSVKVMNLSKLVEESLGEDPESLGSDVEIPLPKVKGIVLEKVIEYCDHYTNKDPMKEIKTPLPKSNKIEDAVQSWYCEYSDVDDVMKYEILAAANFMNIQPLLDLMCLRISVYIFRRKAEEIKKIFNIPENPTPEETQEILEENRWAMQGQQQQGDGAENDESNS</sequence>
<feature type="region of interest" description="Disordered" evidence="4">
    <location>
        <begin position="180"/>
        <end position="202"/>
    </location>
</feature>
<accession>A0A7S2K0C5</accession>
<evidence type="ECO:0000256" key="2">
    <source>
        <dbReference type="ARBA" id="ARBA00022786"/>
    </source>
</evidence>
<proteinExistence type="inferred from homology"/>
<dbReference type="SMART" id="SM00512">
    <property type="entry name" value="Skp1"/>
    <property type="match status" value="1"/>
</dbReference>
<evidence type="ECO:0008006" key="8">
    <source>
        <dbReference type="Google" id="ProtNLM"/>
    </source>
</evidence>
<feature type="domain" description="SKP1 component dimerisation" evidence="5">
    <location>
        <begin position="137"/>
        <end position="184"/>
    </location>
</feature>
<evidence type="ECO:0000313" key="7">
    <source>
        <dbReference type="EMBL" id="CAD9562675.1"/>
    </source>
</evidence>